<sequence>MRDGSTARVEAVAKERRMLGSHEPVVFTHTVEGLLLALKGRLEGPLRAKLKAVGLDLDLRLESAYPNAQWQQMLLLGAEELFPNVPMPRAKWMLGERFISGYFQTNMGRALKGVLKMLGPARALERTSRNLASGSNFLHVEVERLADTDYRIKANDGGPHPEFLGAICHFGTMATGVKGLTTVVESRSGIAATYRARW</sequence>
<comment type="caution">
    <text evidence="1">The sequence shown here is derived from an EMBL/GenBank/DDBJ whole genome shotgun (WGS) entry which is preliminary data.</text>
</comment>
<dbReference type="AlphaFoldDB" id="A0A3A8PGQ9"/>
<gene>
    <name evidence="1" type="ORF">D7V93_22625</name>
</gene>
<dbReference type="EMBL" id="RAWB01000249">
    <property type="protein sequence ID" value="RKH55523.1"/>
    <property type="molecule type" value="Genomic_DNA"/>
</dbReference>
<accession>A0A3A8PGQ9</accession>
<reference evidence="2" key="1">
    <citation type="submission" date="2018-09" db="EMBL/GenBank/DDBJ databases">
        <authorList>
            <person name="Livingstone P.G."/>
            <person name="Whitworth D.E."/>
        </authorList>
    </citation>
    <scope>NUCLEOTIDE SEQUENCE [LARGE SCALE GENOMIC DNA]</scope>
    <source>
        <strain evidence="2">CA051B</strain>
    </source>
</reference>
<dbReference type="Proteomes" id="UP000272888">
    <property type="component" value="Unassembled WGS sequence"/>
</dbReference>
<proteinExistence type="predicted"/>
<organism evidence="1 2">
    <name type="scientific">Corallococcus llansteffanensis</name>
    <dbReference type="NCBI Taxonomy" id="2316731"/>
    <lineage>
        <taxon>Bacteria</taxon>
        <taxon>Pseudomonadati</taxon>
        <taxon>Myxococcota</taxon>
        <taxon>Myxococcia</taxon>
        <taxon>Myxococcales</taxon>
        <taxon>Cystobacterineae</taxon>
        <taxon>Myxococcaceae</taxon>
        <taxon>Corallococcus</taxon>
    </lineage>
</organism>
<evidence type="ECO:0000313" key="2">
    <source>
        <dbReference type="Proteomes" id="UP000272888"/>
    </source>
</evidence>
<protein>
    <submittedName>
        <fullName evidence="1">DUF2378 family protein</fullName>
    </submittedName>
</protein>
<name>A0A3A8PGQ9_9BACT</name>
<dbReference type="InterPro" id="IPR011751">
    <property type="entry name" value="Mxa_paralog_2265"/>
</dbReference>
<evidence type="ECO:0000313" key="1">
    <source>
        <dbReference type="EMBL" id="RKH55523.1"/>
    </source>
</evidence>
<dbReference type="Pfam" id="PF09536">
    <property type="entry name" value="DUF2378"/>
    <property type="match status" value="1"/>
</dbReference>
<keyword evidence="2" id="KW-1185">Reference proteome</keyword>
<dbReference type="NCBIfam" id="TIGR02265">
    <property type="entry name" value="Mxa_TIGR02265"/>
    <property type="match status" value="1"/>
</dbReference>